<evidence type="ECO:0000313" key="10">
    <source>
        <dbReference type="Proteomes" id="UP001293593"/>
    </source>
</evidence>
<feature type="domain" description="Disease resistance protein At4g27190-like leucine-rich repeats" evidence="8">
    <location>
        <begin position="1085"/>
        <end position="1173"/>
    </location>
</feature>
<evidence type="ECO:0000313" key="9">
    <source>
        <dbReference type="EMBL" id="KAK4270262.1"/>
    </source>
</evidence>
<keyword evidence="5" id="KW-0175">Coiled coil</keyword>
<comment type="similarity">
    <text evidence="1">Belongs to the disease resistance NB-LRR family.</text>
</comment>
<dbReference type="PANTHER" id="PTHR33463">
    <property type="entry name" value="NB-ARC DOMAIN-CONTAINING PROTEIN-RELATED"/>
    <property type="match status" value="1"/>
</dbReference>
<dbReference type="EMBL" id="JAWXYG010000006">
    <property type="protein sequence ID" value="KAK4270262.1"/>
    <property type="molecule type" value="Genomic_DNA"/>
</dbReference>
<dbReference type="GO" id="GO:0043531">
    <property type="term" value="F:ADP binding"/>
    <property type="evidence" value="ECO:0007669"/>
    <property type="project" value="InterPro"/>
</dbReference>
<evidence type="ECO:0000256" key="4">
    <source>
        <dbReference type="ARBA" id="ARBA00022840"/>
    </source>
</evidence>
<dbReference type="Gene3D" id="1.10.8.430">
    <property type="entry name" value="Helical domain of apoptotic protease-activating factors"/>
    <property type="match status" value="1"/>
</dbReference>
<dbReference type="Gene3D" id="3.80.10.10">
    <property type="entry name" value="Ribonuclease Inhibitor"/>
    <property type="match status" value="4"/>
</dbReference>
<reference evidence="9" key="1">
    <citation type="submission" date="2023-10" db="EMBL/GenBank/DDBJ databases">
        <title>Chromosome-level genome of the transformable northern wattle, Acacia crassicarpa.</title>
        <authorList>
            <person name="Massaro I."/>
            <person name="Sinha N.R."/>
            <person name="Poethig S."/>
            <person name="Leichty A.R."/>
        </authorList>
    </citation>
    <scope>NUCLEOTIDE SEQUENCE</scope>
    <source>
        <strain evidence="9">Acra3RX</strain>
        <tissue evidence="9">Leaf</tissue>
    </source>
</reference>
<feature type="domain" description="Disease resistance protein At4g27190-like leucine-rich repeats" evidence="8">
    <location>
        <begin position="944"/>
        <end position="1079"/>
    </location>
</feature>
<dbReference type="InterPro" id="IPR032675">
    <property type="entry name" value="LRR_dom_sf"/>
</dbReference>
<evidence type="ECO:0008006" key="11">
    <source>
        <dbReference type="Google" id="ProtNLM"/>
    </source>
</evidence>
<keyword evidence="4" id="KW-0067">ATP-binding</keyword>
<keyword evidence="10" id="KW-1185">Reference proteome</keyword>
<evidence type="ECO:0000256" key="3">
    <source>
        <dbReference type="ARBA" id="ARBA00022821"/>
    </source>
</evidence>
<keyword evidence="2" id="KW-0547">Nucleotide-binding</keyword>
<organism evidence="9 10">
    <name type="scientific">Acacia crassicarpa</name>
    <name type="common">northern wattle</name>
    <dbReference type="NCBI Taxonomy" id="499986"/>
    <lineage>
        <taxon>Eukaryota</taxon>
        <taxon>Viridiplantae</taxon>
        <taxon>Streptophyta</taxon>
        <taxon>Embryophyta</taxon>
        <taxon>Tracheophyta</taxon>
        <taxon>Spermatophyta</taxon>
        <taxon>Magnoliopsida</taxon>
        <taxon>eudicotyledons</taxon>
        <taxon>Gunneridae</taxon>
        <taxon>Pentapetalae</taxon>
        <taxon>rosids</taxon>
        <taxon>fabids</taxon>
        <taxon>Fabales</taxon>
        <taxon>Fabaceae</taxon>
        <taxon>Caesalpinioideae</taxon>
        <taxon>mimosoid clade</taxon>
        <taxon>Acacieae</taxon>
        <taxon>Acacia</taxon>
    </lineage>
</organism>
<evidence type="ECO:0000259" key="7">
    <source>
        <dbReference type="Pfam" id="PF00931"/>
    </source>
</evidence>
<feature type="domain" description="NB-ARC" evidence="7">
    <location>
        <begin position="273"/>
        <end position="335"/>
    </location>
</feature>
<dbReference type="SUPFAM" id="SSF52058">
    <property type="entry name" value="L domain-like"/>
    <property type="match status" value="1"/>
</dbReference>
<dbReference type="GO" id="GO:0006952">
    <property type="term" value="P:defense response"/>
    <property type="evidence" value="ECO:0007669"/>
    <property type="project" value="UniProtKB-KW"/>
</dbReference>
<evidence type="ECO:0000256" key="5">
    <source>
        <dbReference type="SAM" id="Coils"/>
    </source>
</evidence>
<dbReference type="SUPFAM" id="SSF52540">
    <property type="entry name" value="P-loop containing nucleoside triphosphate hydrolases"/>
    <property type="match status" value="1"/>
</dbReference>
<accession>A0AAE1MJN6</accession>
<feature type="region of interest" description="Disordered" evidence="6">
    <location>
        <begin position="1717"/>
        <end position="1738"/>
    </location>
</feature>
<protein>
    <recommendedName>
        <fullName evidence="11">NB-ARC domain-containing protein</fullName>
    </recommendedName>
</protein>
<dbReference type="SUPFAM" id="SSF52047">
    <property type="entry name" value="RNI-like"/>
    <property type="match status" value="2"/>
</dbReference>
<feature type="domain" description="Disease resistance protein At4g27190-like leucine-rich repeats" evidence="8">
    <location>
        <begin position="1395"/>
        <end position="1502"/>
    </location>
</feature>
<feature type="compositionally biased region" description="Polar residues" evidence="6">
    <location>
        <begin position="1553"/>
        <end position="1570"/>
    </location>
</feature>
<dbReference type="InterPro" id="IPR050905">
    <property type="entry name" value="Plant_NBS-LRR"/>
</dbReference>
<dbReference type="GO" id="GO:0005524">
    <property type="term" value="F:ATP binding"/>
    <property type="evidence" value="ECO:0007669"/>
    <property type="project" value="UniProtKB-KW"/>
</dbReference>
<feature type="region of interest" description="Disordered" evidence="6">
    <location>
        <begin position="1547"/>
        <end position="1571"/>
    </location>
</feature>
<gene>
    <name evidence="9" type="ORF">QN277_023320</name>
</gene>
<evidence type="ECO:0000256" key="6">
    <source>
        <dbReference type="SAM" id="MobiDB-lite"/>
    </source>
</evidence>
<feature type="domain" description="Disease resistance protein At4g27190-like leucine-rich repeats" evidence="8">
    <location>
        <begin position="810"/>
        <end position="908"/>
    </location>
</feature>
<dbReference type="Gene3D" id="3.40.50.300">
    <property type="entry name" value="P-loop containing nucleotide triphosphate hydrolases"/>
    <property type="match status" value="1"/>
</dbReference>
<dbReference type="PANTHER" id="PTHR33463:SF198">
    <property type="entry name" value="RPP4C3"/>
    <property type="match status" value="1"/>
</dbReference>
<feature type="domain" description="NB-ARC" evidence="7">
    <location>
        <begin position="164"/>
        <end position="270"/>
    </location>
</feature>
<dbReference type="PRINTS" id="PR00364">
    <property type="entry name" value="DISEASERSIST"/>
</dbReference>
<dbReference type="Proteomes" id="UP001293593">
    <property type="component" value="Unassembled WGS sequence"/>
</dbReference>
<evidence type="ECO:0000259" key="8">
    <source>
        <dbReference type="Pfam" id="PF23247"/>
    </source>
</evidence>
<comment type="caution">
    <text evidence="9">The sequence shown here is derived from an EMBL/GenBank/DDBJ whole genome shotgun (WGS) entry which is preliminary data.</text>
</comment>
<proteinExistence type="inferred from homology"/>
<dbReference type="InterPro" id="IPR002182">
    <property type="entry name" value="NB-ARC"/>
</dbReference>
<feature type="compositionally biased region" description="Basic and acidic residues" evidence="6">
    <location>
        <begin position="1720"/>
        <end position="1731"/>
    </location>
</feature>
<feature type="coiled-coil region" evidence="5">
    <location>
        <begin position="26"/>
        <end position="60"/>
    </location>
</feature>
<evidence type="ECO:0000256" key="1">
    <source>
        <dbReference type="ARBA" id="ARBA00008894"/>
    </source>
</evidence>
<dbReference type="InterPro" id="IPR057135">
    <property type="entry name" value="At4g27190-like_LRR"/>
</dbReference>
<dbReference type="InterPro" id="IPR042197">
    <property type="entry name" value="Apaf_helical"/>
</dbReference>
<name>A0AAE1MJN6_9FABA</name>
<dbReference type="Pfam" id="PF23247">
    <property type="entry name" value="LRR_RPS2"/>
    <property type="match status" value="4"/>
</dbReference>
<evidence type="ECO:0000256" key="2">
    <source>
        <dbReference type="ARBA" id="ARBA00022741"/>
    </source>
</evidence>
<dbReference type="InterPro" id="IPR027417">
    <property type="entry name" value="P-loop_NTPase"/>
</dbReference>
<keyword evidence="3" id="KW-0611">Plant defense</keyword>
<sequence length="1738" mass="197370">MEILTAVAVKIVEFTVGPIVRQVGYIFCYRNNLKKLEDLANELQAKKERIDHKVEAEIRNIRKIEGDVLKWQESVIKTLEDAKQLWKEPHDAKVCCFPNLKSRYQHGRKAKKMADTIVEIKGKGKFDEGVGYVPRLDITNNLPAIRGSDGLESRKLVKEDVVLSLKDPKVNKIGVYGIGGVGKSTLVQEVCKQVKHDKLFDEVLMVTISQENLERIQDEIAEQLGLHLEERTSTSGRANRLCERIKTEKTILIILDDLREKIDLDKLGIPSLDTWGKMNPEKVGVPLKDDYKGCKLLLISKSLDILQKYDTQKNFPLQVLNDEESWSLFEAMVGDVVKDDKFRKIATQVAQRCLGLPVLIVTTAKSLKYNEDIHYWKDTLGNLKRVDGKDMKETINSALEFNFSRLEDEVKKVVLLCGVLGTSIYVSYLLKYAIGLGIFKCVDTIEDARNRLYRIIIDLKASCLLVDANAKSEIIKMHDIVHKVAVSMALEYAFIKINDKLQDWPKEDILERCTHINLSLCCIQKLPERLDCPHLTFLLINSFDNRSLEIPNSFFEGMRNLEALDLTGMIIGTLPISLGSLTKLKTLGLYDCFLKDMIGIGALLNLEILAFIHSFVEEFPSEIKRLTKLRMLDLRRSGIGTTLPNIFCKLTKIEELYMGDATINWEVESFGSQKRNASLAKLGDLTGLTTLEIQIREAWLLPKDIAFEKLERYKIVIGDTWEWSDNKGTSGLLKIKLDTSIHSEQGIKTLIKSVEDLYLDEISGISNVLFELNGEGFPLLRHLHIQNNGEIQHIVDPMRIQTHVFFPKLETMILHNLNKLVKICHSSVRDNSFGKLKIVKVRSCDQLVYLFSASMVKAFSQLVEIEVSECNSMKKIISVESTDSDKTFDEEIEFLPLRSLSLQYLPIIDYFCSHELMSSPGTTENLWMVNISAPFFGAKVKFSNLETLKLSSINLKKIWDDSSAPYLVHNLANLTVEDCSGLKYLFSSSMVGRLSNLKQLEISKCDMMEEIIATEEINGVAIGEVLFPKLEAIIIKDMQSLKTIWHLDLASNSLACLKTLEVKNCEKIEKIFPGYMNGAFATLGCESLEAVFDVKALNDKAMESKGVSGLKKLTLSGLPNLKHIWNGEVGEIFSFGNLQIVQVDECPNLKYVFSPSLCPELRQLEELNIESCGVENIVSNEEGFEELEFYFPMLRIFRLICLMQVNDFYPKRYTLECPSLEVLNVYRCEALQVFRFGQVDSQQHRGVCVDLPIQQALFHIEKVSENLKELSLNEKDGRKILNGNYEKTLFQRIKILRLQYFQETPAKFLSNLIQKFPATILLQTRYSSFETLFISKEFGDCSVGNTTQIKELWLYQLEQLEDIWNDDDSASHPLVQNLEELCMWECSRIIRLAPPSTSFKNLTYLEVGDCNGLMYFMTSCTAKSLIHLKWLRVKNCGMLEEVVVTDDEGQSKEEITFENLKYLELNCLSSFKSFYSGKHTTFIFLSLVTLQVIGCPKMQNFSSGVIIAPFLKLVEVENGKKHWKQDLNTTIKQLFIDKTKGEGVEGDYKESSTIDVENNQTHQKSASRSRALSFDESKAHEIVNSGEQEMHRLPTPHIGIGTQNLCEEITETLDRASQNTSKFTKVDAVIETREMHETIEGDFVQDALNKFSFISVQDAGLALGTQDETIKRHLFQATHQGKLSPSIALQDTECTPDGSQDMQLHLSEDLLVQATASIKNNDEEKANETKKPLIQTTQ</sequence>
<dbReference type="Pfam" id="PF00931">
    <property type="entry name" value="NB-ARC"/>
    <property type="match status" value="2"/>
</dbReference>